<proteinExistence type="predicted"/>
<dbReference type="AlphaFoldDB" id="A0A7R9JEQ4"/>
<protein>
    <submittedName>
        <fullName evidence="1">(California timema) hypothetical protein</fullName>
    </submittedName>
</protein>
<name>A0A7R9JEQ4_TIMCA</name>
<accession>A0A7R9JEQ4</accession>
<evidence type="ECO:0000313" key="1">
    <source>
        <dbReference type="EMBL" id="CAD7577567.1"/>
    </source>
</evidence>
<dbReference type="EMBL" id="OE185804">
    <property type="protein sequence ID" value="CAD7577567.1"/>
    <property type="molecule type" value="Genomic_DNA"/>
</dbReference>
<gene>
    <name evidence="1" type="ORF">TCMB3V08_LOCUS10115</name>
</gene>
<organism evidence="1">
    <name type="scientific">Timema californicum</name>
    <name type="common">California timema</name>
    <name type="synonym">Walking stick</name>
    <dbReference type="NCBI Taxonomy" id="61474"/>
    <lineage>
        <taxon>Eukaryota</taxon>
        <taxon>Metazoa</taxon>
        <taxon>Ecdysozoa</taxon>
        <taxon>Arthropoda</taxon>
        <taxon>Hexapoda</taxon>
        <taxon>Insecta</taxon>
        <taxon>Pterygota</taxon>
        <taxon>Neoptera</taxon>
        <taxon>Polyneoptera</taxon>
        <taxon>Phasmatodea</taxon>
        <taxon>Timematodea</taxon>
        <taxon>Timematoidea</taxon>
        <taxon>Timematidae</taxon>
        <taxon>Timema</taxon>
    </lineage>
</organism>
<reference evidence="1" key="1">
    <citation type="submission" date="2020-11" db="EMBL/GenBank/DDBJ databases">
        <authorList>
            <person name="Tran Van P."/>
        </authorList>
    </citation>
    <scope>NUCLEOTIDE SEQUENCE</scope>
</reference>
<sequence length="128" mass="13912">MSKLRLMICESEGTCRHVLEGEWGTTGCPMTQSHGELFPLRAELAHGSLFMYRRPVYRVFQYLETCWLTSPCSPPCSACRPLSGVDVSESISAADTLLLILVTGAFAELAARVESCSRPAGTGTIILV</sequence>